<sequence>MGQIAEKVIKNPTRFRIDNMGAAELASGSRASSRSKHIDIRYRHLRRCAADKIIQIERVASEENPADILTKALDKEKFAKFGDMIGVGPVGAISRPGGQETTAK</sequence>
<reference evidence="1 2" key="1">
    <citation type="journal article" name="Sci. Rep.">
        <title>Genome-scale phylogenetic analyses confirm Olpidium as the closest living zoosporic fungus to the non-flagellated, terrestrial fungi.</title>
        <authorList>
            <person name="Chang Y."/>
            <person name="Rochon D."/>
            <person name="Sekimoto S."/>
            <person name="Wang Y."/>
            <person name="Chovatia M."/>
            <person name="Sandor L."/>
            <person name="Salamov A."/>
            <person name="Grigoriev I.V."/>
            <person name="Stajich J.E."/>
            <person name="Spatafora J.W."/>
        </authorList>
    </citation>
    <scope>NUCLEOTIDE SEQUENCE [LARGE SCALE GENOMIC DNA]</scope>
    <source>
        <strain evidence="1">S191</strain>
    </source>
</reference>
<proteinExistence type="predicted"/>
<dbReference type="AlphaFoldDB" id="A0A8H8DM80"/>
<dbReference type="Proteomes" id="UP000673691">
    <property type="component" value="Unassembled WGS sequence"/>
</dbReference>
<evidence type="ECO:0000313" key="1">
    <source>
        <dbReference type="EMBL" id="KAG5463463.1"/>
    </source>
</evidence>
<evidence type="ECO:0000313" key="2">
    <source>
        <dbReference type="Proteomes" id="UP000673691"/>
    </source>
</evidence>
<keyword evidence="2" id="KW-1185">Reference proteome</keyword>
<name>A0A8H8DM80_9FUNG</name>
<dbReference type="OrthoDB" id="3344688at2759"/>
<gene>
    <name evidence="1" type="ORF">BJ554DRAFT_7301</name>
</gene>
<organism evidence="1 2">
    <name type="scientific">Olpidium bornovanus</name>
    <dbReference type="NCBI Taxonomy" id="278681"/>
    <lineage>
        <taxon>Eukaryota</taxon>
        <taxon>Fungi</taxon>
        <taxon>Fungi incertae sedis</taxon>
        <taxon>Olpidiomycota</taxon>
        <taxon>Olpidiomycotina</taxon>
        <taxon>Olpidiomycetes</taxon>
        <taxon>Olpidiales</taxon>
        <taxon>Olpidiaceae</taxon>
        <taxon>Olpidium</taxon>
    </lineage>
</organism>
<accession>A0A8H8DM80</accession>
<comment type="caution">
    <text evidence="1">The sequence shown here is derived from an EMBL/GenBank/DDBJ whole genome shotgun (WGS) entry which is preliminary data.</text>
</comment>
<protein>
    <submittedName>
        <fullName evidence="1">Uncharacterized protein</fullName>
    </submittedName>
</protein>
<dbReference type="EMBL" id="JAEFCI010000556">
    <property type="protein sequence ID" value="KAG5463463.1"/>
    <property type="molecule type" value="Genomic_DNA"/>
</dbReference>